<dbReference type="InterPro" id="IPR001611">
    <property type="entry name" value="Leu-rich_rpt"/>
</dbReference>
<keyword evidence="7 13" id="KW-0732">Signal</keyword>
<gene>
    <name evidence="16" type="primary">LOC114913097</name>
</gene>
<dbReference type="Proteomes" id="UP000504607">
    <property type="component" value="Unplaced"/>
</dbReference>
<keyword evidence="15" id="KW-1185">Reference proteome</keyword>
<dbReference type="InterPro" id="IPR003591">
    <property type="entry name" value="Leu-rich_rpt_typical-subtyp"/>
</dbReference>
<dbReference type="Pfam" id="PF13855">
    <property type="entry name" value="LRR_8"/>
    <property type="match status" value="2"/>
</dbReference>
<feature type="domain" description="Leucine-rich repeat-containing N-terminal plant-type" evidence="14">
    <location>
        <begin position="36"/>
        <end position="75"/>
    </location>
</feature>
<evidence type="ECO:0000313" key="16">
    <source>
        <dbReference type="RefSeq" id="XP_029117518.1"/>
    </source>
</evidence>
<feature type="signal peptide" evidence="13">
    <location>
        <begin position="1"/>
        <end position="28"/>
    </location>
</feature>
<evidence type="ECO:0000256" key="13">
    <source>
        <dbReference type="SAM" id="SignalP"/>
    </source>
</evidence>
<dbReference type="InterPro" id="IPR032675">
    <property type="entry name" value="LRR_dom_sf"/>
</dbReference>
<dbReference type="SMART" id="SM00369">
    <property type="entry name" value="LRR_TYP"/>
    <property type="match status" value="8"/>
</dbReference>
<dbReference type="Pfam" id="PF00560">
    <property type="entry name" value="LRR_1"/>
    <property type="match status" value="5"/>
</dbReference>
<evidence type="ECO:0000256" key="4">
    <source>
        <dbReference type="ARBA" id="ARBA00022475"/>
    </source>
</evidence>
<organism evidence="15 16">
    <name type="scientific">Elaeis guineensis var. tenera</name>
    <name type="common">Oil palm</name>
    <dbReference type="NCBI Taxonomy" id="51953"/>
    <lineage>
        <taxon>Eukaryota</taxon>
        <taxon>Viridiplantae</taxon>
        <taxon>Streptophyta</taxon>
        <taxon>Embryophyta</taxon>
        <taxon>Tracheophyta</taxon>
        <taxon>Spermatophyta</taxon>
        <taxon>Magnoliopsida</taxon>
        <taxon>Liliopsida</taxon>
        <taxon>Arecaceae</taxon>
        <taxon>Arecoideae</taxon>
        <taxon>Cocoseae</taxon>
        <taxon>Elaeidinae</taxon>
        <taxon>Elaeis</taxon>
    </lineage>
</organism>
<dbReference type="GO" id="GO:0007165">
    <property type="term" value="P:signal transduction"/>
    <property type="evidence" value="ECO:0007669"/>
    <property type="project" value="UniProtKB-ARBA"/>
</dbReference>
<keyword evidence="9 12" id="KW-1133">Transmembrane helix</keyword>
<accession>A0A8N4ERJ8</accession>
<dbReference type="FunFam" id="3.80.10.10:FF:000041">
    <property type="entry name" value="LRR receptor-like serine/threonine-protein kinase ERECTA"/>
    <property type="match status" value="1"/>
</dbReference>
<dbReference type="PANTHER" id="PTHR48065">
    <property type="entry name" value="OS10G0469600 PROTEIN"/>
    <property type="match status" value="1"/>
</dbReference>
<dbReference type="FunFam" id="3.80.10.10:FF:000111">
    <property type="entry name" value="LRR receptor-like serine/threonine-protein kinase ERECTA"/>
    <property type="match status" value="1"/>
</dbReference>
<keyword evidence="4" id="KW-1003">Cell membrane</keyword>
<dbReference type="OrthoDB" id="4691307at2759"/>
<dbReference type="PROSITE" id="PS51450">
    <property type="entry name" value="LRR"/>
    <property type="match status" value="1"/>
</dbReference>
<dbReference type="FunFam" id="3.80.10.10:FF:000383">
    <property type="entry name" value="Leucine-rich repeat receptor protein kinase EMS1"/>
    <property type="match status" value="1"/>
</dbReference>
<feature type="transmembrane region" description="Helical" evidence="12">
    <location>
        <begin position="558"/>
        <end position="581"/>
    </location>
</feature>
<evidence type="ECO:0000256" key="5">
    <source>
        <dbReference type="ARBA" id="ARBA00022614"/>
    </source>
</evidence>
<keyword evidence="6 12" id="KW-0812">Transmembrane</keyword>
<evidence type="ECO:0000256" key="3">
    <source>
        <dbReference type="ARBA" id="ARBA00009592"/>
    </source>
</evidence>
<evidence type="ECO:0000259" key="14">
    <source>
        <dbReference type="Pfam" id="PF08263"/>
    </source>
</evidence>
<reference evidence="16" key="1">
    <citation type="submission" date="2025-08" db="UniProtKB">
        <authorList>
            <consortium name="RefSeq"/>
        </authorList>
    </citation>
    <scope>IDENTIFICATION</scope>
</reference>
<dbReference type="SUPFAM" id="SSF52058">
    <property type="entry name" value="L domain-like"/>
    <property type="match status" value="2"/>
</dbReference>
<evidence type="ECO:0000256" key="1">
    <source>
        <dbReference type="ARBA" id="ARBA00004167"/>
    </source>
</evidence>
<dbReference type="RefSeq" id="XP_029117518.1">
    <property type="nucleotide sequence ID" value="XM_029261685.1"/>
</dbReference>
<sequence length="618" mass="69262">MRNCYYFVTYSRLAILLWISLIVVLCNCSSSFGCPSEEYEALLELRSSLLHNDYTSPPTWGRGRDCCLWKRVICSNSTKQVSKLMLSRLVEYDQFKPWRLDFNIFSSFHELRQLNLSSNQIVGPLSQIDISGVRKLEILDLSDNMLTGTIPLSLKNLSSLNVLNLGHNQLNGTLNGEDISGLRKLEILDLSDNMLTGTIPLSLKNLSSLNILNLGDNWLNGTLNKEDISRLRKLEIIDLSYNILTGTIPLSLKNLSSLNVLNLEFNMLNGTLNGEGSNLQRLRKLKILDLSYNRLTQTIPLFFKKLSSLKALYLHGNYLNGTLDVRDNNILGFQKLKILDLSDNMLTRTIPISFKNLSSLSALYLGGNMLNGTLHVQVLGFPDIFYGMGVVVYLYAIILVDLITKGNLYAYATDHLLQMSAMDLSVNKLTGNIPPEIGNLHELVQLNLSHNQLTGPIPETFSKLNQIESLDISHNQLSGVIPWQLAQLHFLEVFLVAYNNLSGCTLDFKGQFATFDVSSYEGNIGLHGPPLEQTCTPDSNPTVEVEENQDNSNVEDDIIFFAILAASFVTGFWGCIAFLLCHHTGQHIHSILDDFVDSLTPRILMAAHKQTCVQRNRK</sequence>
<evidence type="ECO:0000256" key="12">
    <source>
        <dbReference type="SAM" id="Phobius"/>
    </source>
</evidence>
<keyword evidence="5" id="KW-0433">Leucine-rich repeat</keyword>
<dbReference type="PROSITE" id="PS51257">
    <property type="entry name" value="PROKAR_LIPOPROTEIN"/>
    <property type="match status" value="1"/>
</dbReference>
<comment type="similarity">
    <text evidence="3">Belongs to the RLP family.</text>
</comment>
<dbReference type="PANTHER" id="PTHR48065:SF75">
    <property type="entry name" value="LEUCINE-RICH REPEAT-CONTAINING N-TERMINAL PLANT-TYPE DOMAIN-CONTAINING PROTEIN"/>
    <property type="match status" value="1"/>
</dbReference>
<protein>
    <submittedName>
        <fullName evidence="16">LRR receptor-like serine/threonine-protein kinase GSO2</fullName>
    </submittedName>
</protein>
<keyword evidence="10 12" id="KW-0472">Membrane</keyword>
<dbReference type="Pfam" id="PF08263">
    <property type="entry name" value="LRRNT_2"/>
    <property type="match status" value="1"/>
</dbReference>
<dbReference type="Gene3D" id="3.80.10.10">
    <property type="entry name" value="Ribonuclease Inhibitor"/>
    <property type="match status" value="2"/>
</dbReference>
<evidence type="ECO:0000313" key="15">
    <source>
        <dbReference type="Proteomes" id="UP000504607"/>
    </source>
</evidence>
<dbReference type="AlphaFoldDB" id="A0A8N4ERJ8"/>
<evidence type="ECO:0000256" key="8">
    <source>
        <dbReference type="ARBA" id="ARBA00022737"/>
    </source>
</evidence>
<proteinExistence type="inferred from homology"/>
<comment type="subcellular location">
    <subcellularLocation>
        <location evidence="2">Cell membrane</location>
    </subcellularLocation>
    <subcellularLocation>
        <location evidence="1">Membrane</location>
        <topology evidence="1">Single-pass membrane protein</topology>
    </subcellularLocation>
</comment>
<evidence type="ECO:0000256" key="2">
    <source>
        <dbReference type="ARBA" id="ARBA00004236"/>
    </source>
</evidence>
<dbReference type="InterPro" id="IPR013210">
    <property type="entry name" value="LRR_N_plant-typ"/>
</dbReference>
<dbReference type="SMART" id="SM00365">
    <property type="entry name" value="LRR_SD22"/>
    <property type="match status" value="6"/>
</dbReference>
<evidence type="ECO:0000256" key="10">
    <source>
        <dbReference type="ARBA" id="ARBA00023136"/>
    </source>
</evidence>
<keyword evidence="8" id="KW-0677">Repeat</keyword>
<evidence type="ECO:0000256" key="7">
    <source>
        <dbReference type="ARBA" id="ARBA00022729"/>
    </source>
</evidence>
<dbReference type="GO" id="GO:0005886">
    <property type="term" value="C:plasma membrane"/>
    <property type="evidence" value="ECO:0007669"/>
    <property type="project" value="UniProtKB-SubCell"/>
</dbReference>
<evidence type="ECO:0000256" key="9">
    <source>
        <dbReference type="ARBA" id="ARBA00022989"/>
    </source>
</evidence>
<dbReference type="PRINTS" id="PR00019">
    <property type="entry name" value="LEURICHRPT"/>
</dbReference>
<keyword evidence="11" id="KW-0325">Glycoprotein</keyword>
<evidence type="ECO:0000256" key="11">
    <source>
        <dbReference type="ARBA" id="ARBA00023180"/>
    </source>
</evidence>
<evidence type="ECO:0000256" key="6">
    <source>
        <dbReference type="ARBA" id="ARBA00022692"/>
    </source>
</evidence>
<feature type="chain" id="PRO_5035463731" evidence="13">
    <location>
        <begin position="29"/>
        <end position="618"/>
    </location>
</feature>
<name>A0A8N4ERJ8_ELAGV</name>